<name>A0ABQ8LK14_LABRO</name>
<keyword evidence="13" id="KW-0229">DNA integration</keyword>
<evidence type="ECO:0000256" key="17">
    <source>
        <dbReference type="ARBA" id="ARBA00023172"/>
    </source>
</evidence>
<feature type="region of interest" description="Disordered" evidence="19">
    <location>
        <begin position="333"/>
        <end position="368"/>
    </location>
</feature>
<keyword evidence="10" id="KW-0255">Endonuclease</keyword>
<feature type="compositionally biased region" description="Polar residues" evidence="19">
    <location>
        <begin position="1264"/>
        <end position="1278"/>
    </location>
</feature>
<keyword evidence="8" id="KW-0479">Metal-binding</keyword>
<dbReference type="InterPro" id="IPR000953">
    <property type="entry name" value="Chromo/chromo_shadow_dom"/>
</dbReference>
<dbReference type="InterPro" id="IPR001584">
    <property type="entry name" value="Integrase_cat-core"/>
</dbReference>
<keyword evidence="15" id="KW-0239">DNA-directed DNA polymerase</keyword>
<dbReference type="InterPro" id="IPR000477">
    <property type="entry name" value="RT_dom"/>
</dbReference>
<dbReference type="SUPFAM" id="SSF56672">
    <property type="entry name" value="DNA/RNA polymerases"/>
    <property type="match status" value="1"/>
</dbReference>
<dbReference type="PROSITE" id="PS50013">
    <property type="entry name" value="CHROMO_2"/>
    <property type="match status" value="1"/>
</dbReference>
<feature type="domain" description="Reverse transcriptase" evidence="21">
    <location>
        <begin position="467"/>
        <end position="646"/>
    </location>
</feature>
<dbReference type="PROSITE" id="PS50878">
    <property type="entry name" value="RT_POL"/>
    <property type="match status" value="1"/>
</dbReference>
<dbReference type="SUPFAM" id="SSF54160">
    <property type="entry name" value="Chromo domain-like"/>
    <property type="match status" value="1"/>
</dbReference>
<keyword evidence="16" id="KW-0238">DNA-binding</keyword>
<reference evidence="23 24" key="1">
    <citation type="submission" date="2022-01" db="EMBL/GenBank/DDBJ databases">
        <title>A high-quality chromosome-level genome assembly of rohu carp, Labeo rohita.</title>
        <authorList>
            <person name="Arick M.A. II"/>
            <person name="Hsu C.-Y."/>
            <person name="Magbanua Z."/>
            <person name="Pechanova O."/>
            <person name="Grover C."/>
            <person name="Miller E."/>
            <person name="Thrash A."/>
            <person name="Ezzel L."/>
            <person name="Alam S."/>
            <person name="Benzie J."/>
            <person name="Hamilton M."/>
            <person name="Karsi A."/>
            <person name="Lawrence M.L."/>
            <person name="Peterson D.G."/>
        </authorList>
    </citation>
    <scope>NUCLEOTIDE SEQUENCE [LARGE SCALE GENOMIC DNA]</scope>
    <source>
        <strain evidence="24">BAU-BD-2019</strain>
        <tissue evidence="23">Blood</tissue>
    </source>
</reference>
<keyword evidence="12" id="KW-0460">Magnesium</keyword>
<dbReference type="InterPro" id="IPR002492">
    <property type="entry name" value="Transposase_Tc1-like"/>
</dbReference>
<dbReference type="InterPro" id="IPR036388">
    <property type="entry name" value="WH-like_DNA-bd_sf"/>
</dbReference>
<proteinExistence type="inferred from homology"/>
<evidence type="ECO:0000256" key="15">
    <source>
        <dbReference type="ARBA" id="ARBA00022932"/>
    </source>
</evidence>
<dbReference type="PROSITE" id="PS50994">
    <property type="entry name" value="INTEGRASE"/>
    <property type="match status" value="1"/>
</dbReference>
<dbReference type="Pfam" id="PF17917">
    <property type="entry name" value="RT_RNaseH"/>
    <property type="match status" value="1"/>
</dbReference>
<dbReference type="InterPro" id="IPR023780">
    <property type="entry name" value="Chromo_domain"/>
</dbReference>
<evidence type="ECO:0000256" key="9">
    <source>
        <dbReference type="ARBA" id="ARBA00022750"/>
    </source>
</evidence>
<dbReference type="SMART" id="SM00298">
    <property type="entry name" value="CHROMO"/>
    <property type="match status" value="1"/>
</dbReference>
<evidence type="ECO:0000256" key="3">
    <source>
        <dbReference type="ARBA" id="ARBA00012180"/>
    </source>
</evidence>
<dbReference type="InterPro" id="IPR005162">
    <property type="entry name" value="Retrotrans_gag_dom"/>
</dbReference>
<evidence type="ECO:0000313" key="24">
    <source>
        <dbReference type="Proteomes" id="UP000830375"/>
    </source>
</evidence>
<feature type="compositionally biased region" description="Polar residues" evidence="19">
    <location>
        <begin position="333"/>
        <end position="343"/>
    </location>
</feature>
<dbReference type="Gene3D" id="1.10.340.70">
    <property type="match status" value="1"/>
</dbReference>
<dbReference type="InterPro" id="IPR043502">
    <property type="entry name" value="DNA/RNA_pol_sf"/>
</dbReference>
<dbReference type="InterPro" id="IPR056924">
    <property type="entry name" value="SH3_Tf2-1"/>
</dbReference>
<dbReference type="InterPro" id="IPR057667">
    <property type="entry name" value="HTH_SB"/>
</dbReference>
<dbReference type="Proteomes" id="UP000830375">
    <property type="component" value="Unassembled WGS sequence"/>
</dbReference>
<dbReference type="Pfam" id="PF24626">
    <property type="entry name" value="SH3_Tf2-1"/>
    <property type="match status" value="1"/>
</dbReference>
<evidence type="ECO:0000259" key="20">
    <source>
        <dbReference type="PROSITE" id="PS50013"/>
    </source>
</evidence>
<evidence type="ECO:0000256" key="13">
    <source>
        <dbReference type="ARBA" id="ARBA00022908"/>
    </source>
</evidence>
<dbReference type="InterPro" id="IPR041373">
    <property type="entry name" value="RT_RNaseH"/>
</dbReference>
<feature type="region of interest" description="Disordered" evidence="19">
    <location>
        <begin position="1229"/>
        <end position="1278"/>
    </location>
</feature>
<dbReference type="EMBL" id="JACTAM010000021">
    <property type="protein sequence ID" value="KAI2650944.1"/>
    <property type="molecule type" value="Genomic_DNA"/>
</dbReference>
<dbReference type="Gene3D" id="3.30.70.270">
    <property type="match status" value="1"/>
</dbReference>
<keyword evidence="6" id="KW-0548">Nucleotidyltransferase</keyword>
<dbReference type="Pfam" id="PF00385">
    <property type="entry name" value="Chromo"/>
    <property type="match status" value="1"/>
</dbReference>
<evidence type="ECO:0000256" key="19">
    <source>
        <dbReference type="SAM" id="MobiDB-lite"/>
    </source>
</evidence>
<dbReference type="InterPro" id="IPR012337">
    <property type="entry name" value="RNaseH-like_sf"/>
</dbReference>
<evidence type="ECO:0000256" key="12">
    <source>
        <dbReference type="ARBA" id="ARBA00022842"/>
    </source>
</evidence>
<dbReference type="PANTHER" id="PTHR37984:SF5">
    <property type="entry name" value="PROTEIN NYNRIN-LIKE"/>
    <property type="match status" value="1"/>
</dbReference>
<keyword evidence="14" id="KW-0695">RNA-directed DNA polymerase</keyword>
<accession>A0ABQ8LK14</accession>
<dbReference type="SUPFAM" id="SSF46689">
    <property type="entry name" value="Homeodomain-like"/>
    <property type="match status" value="1"/>
</dbReference>
<feature type="region of interest" description="Disordered" evidence="19">
    <location>
        <begin position="177"/>
        <end position="201"/>
    </location>
</feature>
<keyword evidence="5" id="KW-0808">Transferase</keyword>
<dbReference type="PANTHER" id="PTHR37984">
    <property type="entry name" value="PROTEIN CBG26694"/>
    <property type="match status" value="1"/>
</dbReference>
<dbReference type="InterPro" id="IPR041588">
    <property type="entry name" value="Integrase_H2C2"/>
</dbReference>
<evidence type="ECO:0000256" key="8">
    <source>
        <dbReference type="ARBA" id="ARBA00022723"/>
    </source>
</evidence>
<dbReference type="InterPro" id="IPR050951">
    <property type="entry name" value="Retrovirus_Pol_polyprotein"/>
</dbReference>
<dbReference type="Pfam" id="PF13358">
    <property type="entry name" value="DDE_3"/>
    <property type="match status" value="1"/>
</dbReference>
<dbReference type="InterPro" id="IPR009057">
    <property type="entry name" value="Homeodomain-like_sf"/>
</dbReference>
<evidence type="ECO:0000256" key="14">
    <source>
        <dbReference type="ARBA" id="ARBA00022918"/>
    </source>
</evidence>
<evidence type="ECO:0000256" key="6">
    <source>
        <dbReference type="ARBA" id="ARBA00022695"/>
    </source>
</evidence>
<protein>
    <recommendedName>
        <fullName evidence="18">Gypsy retrotransposon integrase-like protein 1</fullName>
        <ecNumber evidence="3">3.1.26.4</ecNumber>
    </recommendedName>
</protein>
<evidence type="ECO:0000256" key="18">
    <source>
        <dbReference type="ARBA" id="ARBA00039658"/>
    </source>
</evidence>
<comment type="similarity">
    <text evidence="2">Belongs to the beta type-B retroviral polymerase family. HERV class-II K(HML-2) pol subfamily.</text>
</comment>
<evidence type="ECO:0000256" key="4">
    <source>
        <dbReference type="ARBA" id="ARBA00022670"/>
    </source>
</evidence>
<keyword evidence="4" id="KW-0645">Protease</keyword>
<evidence type="ECO:0000256" key="2">
    <source>
        <dbReference type="ARBA" id="ARBA00010879"/>
    </source>
</evidence>
<dbReference type="Pfam" id="PF17921">
    <property type="entry name" value="Integrase_H2C2"/>
    <property type="match status" value="1"/>
</dbReference>
<dbReference type="Gene3D" id="3.10.10.10">
    <property type="entry name" value="HIV Type 1 Reverse Transcriptase, subunit A, domain 1"/>
    <property type="match status" value="1"/>
</dbReference>
<feature type="domain" description="Chromo" evidence="20">
    <location>
        <begin position="1184"/>
        <end position="1242"/>
    </location>
</feature>
<feature type="compositionally biased region" description="Polar residues" evidence="19">
    <location>
        <begin position="187"/>
        <end position="201"/>
    </location>
</feature>
<dbReference type="Gene3D" id="3.10.20.370">
    <property type="match status" value="1"/>
</dbReference>
<evidence type="ECO:0000256" key="5">
    <source>
        <dbReference type="ARBA" id="ARBA00022679"/>
    </source>
</evidence>
<dbReference type="Pfam" id="PF00665">
    <property type="entry name" value="rve"/>
    <property type="match status" value="1"/>
</dbReference>
<evidence type="ECO:0000256" key="1">
    <source>
        <dbReference type="ARBA" id="ARBA00004123"/>
    </source>
</evidence>
<evidence type="ECO:0000259" key="22">
    <source>
        <dbReference type="PROSITE" id="PS50994"/>
    </source>
</evidence>
<dbReference type="Pfam" id="PF25787">
    <property type="entry name" value="HTH_SB"/>
    <property type="match status" value="1"/>
</dbReference>
<keyword evidence="11" id="KW-0378">Hydrolase</keyword>
<feature type="compositionally biased region" description="Basic residues" evidence="19">
    <location>
        <begin position="1236"/>
        <end position="1252"/>
    </location>
</feature>
<dbReference type="Gene3D" id="1.10.10.10">
    <property type="entry name" value="Winged helix-like DNA-binding domain superfamily/Winged helix DNA-binding domain"/>
    <property type="match status" value="1"/>
</dbReference>
<dbReference type="Pfam" id="PF00078">
    <property type="entry name" value="RVT_1"/>
    <property type="match status" value="1"/>
</dbReference>
<keyword evidence="9" id="KW-0064">Aspartyl protease</keyword>
<dbReference type="InterPro" id="IPR016197">
    <property type="entry name" value="Chromo-like_dom_sf"/>
</dbReference>
<evidence type="ECO:0000259" key="21">
    <source>
        <dbReference type="PROSITE" id="PS50878"/>
    </source>
</evidence>
<evidence type="ECO:0000313" key="23">
    <source>
        <dbReference type="EMBL" id="KAI2650944.1"/>
    </source>
</evidence>
<evidence type="ECO:0000256" key="16">
    <source>
        <dbReference type="ARBA" id="ARBA00023125"/>
    </source>
</evidence>
<dbReference type="CDD" id="cd09274">
    <property type="entry name" value="RNase_HI_RT_Ty3"/>
    <property type="match status" value="1"/>
</dbReference>
<comment type="subcellular location">
    <subcellularLocation>
        <location evidence="1">Nucleus</location>
    </subcellularLocation>
</comment>
<evidence type="ECO:0000256" key="7">
    <source>
        <dbReference type="ARBA" id="ARBA00022722"/>
    </source>
</evidence>
<sequence length="1673" mass="190949">MVNSAQEMYDFEAKGAGISDNASNQPSTAEAPASLVLLIFYHSLDCGPEFSWETSLGKKLFLSLVGLEKEVLRVHESSPVMWMPMIQELLILFILSPPEADLSPLVIILTTAVSSANFMVDGCYTYLLPYLLSPSVLLDPPCFSKSSESPPRPRLKLGPNRMQDEFFRPVSGTCGRIPKEPSHTHHTTNGIKSFNNPDSKPGSKQSFFVRRGSMSHALRWAESIWNQAGPAVSSYTAFSQHFLEVFGRTDHESSAGEELYHFHQNNLTVHAYSVRFRTLAAASGWNERALVTSFRQGLESNLRLMLAPYDDAVGLERFIQLALRCSARVTAYSQHPTSTTTLNPRPPEIHHPPEPSSEPMQLDNRRLTPRERQRRITMGLPLRSPRSLQVCTTSIESPVERQSVVIPPDYRAFQDVFCPRRAARLPPHRPWDCAIDLLPDATVPKGRIYPLSIPENQAMEEYIKEALQHGYIRPSTSPAASSFFFVAKKDGGLRPCIDYRALNKVTVPFKYPLPLVPSALEKLRGAKIFTKLDLRSAYNLVRIRHRDEWKTAFITPTGHYEYLVMLYGLVNTPSIFQDFMHEIFREYLHKFLVIYIDDILIYSSSLQEHRQHVHKVLTKLREHQLFLKAEKCSFHQPSTQFLGYNIDQSGISMDQGSLTRAFHELKTAFTSAPVLIHPDPEKPFVVEVDASTTGVGAVLSQQQGNPPQLKPCAYFSQKLTPAERNYDIGNRELLAIKLSLEEWRHWLEGSVHPFQVLTDHKNLQYLREAKRLNTRQARWALFFTRFRFTISYRPGPKNVRADALSRLHATKEEPELVEPILPERIFPLLNPGCPPNLRFIPAEERIPLIHSSHTSLATGHPGTNRTLSLLKERFWWPWMEQDVQRYVRGCRECAISKTPKHLPSGKLLPLPTPNRPWSHLGVDFITDLPASGGNTCVLVIVDRFSKFCRLIPLKGLTTAWETAQLLFDHVFRPYGLPEDIVSDRGPQFISRVWRAFFRLLGVTVSLSSGYHPQTNGQTERKIQEATTGLTPFQCILGFQPPLFPWSEEPSDVSAVDYWFWESERVWDEAHQHLQRAVRRQKTNADSRRSEAPVYQVGHRVWLSTRDIRLRLPSRKLSPKFVGPFTIVEQINPVTYRLQLPPHYRIHPTFHVSLLKPFHDLLLVSTEPGEEEPPPPIVVEEGTIYKVKEILDSRRRGGKLEYLLDWEGYGPEERSWVPREDVLDDTLLKEFHETHPHRPAPRGRGRPPRRRRSPASEGGLGGGNVTSTPGSTLTSSQRSLSPDGCYTYLLPYLLSPSVLLDPPCFSKSSESPPRPRLESHTPVYIRPYSSQCMSEQMRIMRSKELPEELRDRIVARHRSGQGYKKNSAALKVPKSTVASIILKWKTFGTTRTLPRAGRPAKLSYLGRRALVTEVKKNPKITVAELQRCSREMGESCRKSTITAALHQSGLYGRVARRKPLLRARHMKARIKFAKKHLKDSKMVRNKILWSDETKIELFGLNSKRYVWRKPGTAHHLSNTVPTVKHGGGSIMLWGCFSAAGTGRLVAIEGKMNAAKYRDILDENLLQSAQDLRLGRRFTFQQDNDPKHTAKITKEWLHNNSVTVLEWPSQSPDLNPIEHLWRDLKMAVHQRLPSNLTEVERICKEEWQRIPKSRYEKLVASFPKRLCIRSKGCFY</sequence>
<dbReference type="Pfam" id="PF03732">
    <property type="entry name" value="Retrotrans_gag"/>
    <property type="match status" value="1"/>
</dbReference>
<evidence type="ECO:0000256" key="10">
    <source>
        <dbReference type="ARBA" id="ARBA00022759"/>
    </source>
</evidence>
<organism evidence="23 24">
    <name type="scientific">Labeo rohita</name>
    <name type="common">Indian major carp</name>
    <name type="synonym">Cyprinus rohita</name>
    <dbReference type="NCBI Taxonomy" id="84645"/>
    <lineage>
        <taxon>Eukaryota</taxon>
        <taxon>Metazoa</taxon>
        <taxon>Chordata</taxon>
        <taxon>Craniata</taxon>
        <taxon>Vertebrata</taxon>
        <taxon>Euteleostomi</taxon>
        <taxon>Actinopterygii</taxon>
        <taxon>Neopterygii</taxon>
        <taxon>Teleostei</taxon>
        <taxon>Ostariophysi</taxon>
        <taxon>Cypriniformes</taxon>
        <taxon>Cyprinidae</taxon>
        <taxon>Labeoninae</taxon>
        <taxon>Labeonini</taxon>
        <taxon>Labeo</taxon>
    </lineage>
</organism>
<dbReference type="InterPro" id="IPR043128">
    <property type="entry name" value="Rev_trsase/Diguanyl_cyclase"/>
</dbReference>
<evidence type="ECO:0000256" key="11">
    <source>
        <dbReference type="ARBA" id="ARBA00022801"/>
    </source>
</evidence>
<dbReference type="SUPFAM" id="SSF53098">
    <property type="entry name" value="Ribonuclease H-like"/>
    <property type="match status" value="1"/>
</dbReference>
<dbReference type="Gene3D" id="3.30.420.10">
    <property type="entry name" value="Ribonuclease H-like superfamily/Ribonuclease H"/>
    <property type="match status" value="2"/>
</dbReference>
<comment type="caution">
    <text evidence="23">The sequence shown here is derived from an EMBL/GenBank/DDBJ whole genome shotgun (WGS) entry which is preliminary data.</text>
</comment>
<dbReference type="CDD" id="cd01647">
    <property type="entry name" value="RT_LTR"/>
    <property type="match status" value="1"/>
</dbReference>
<dbReference type="InterPro" id="IPR038717">
    <property type="entry name" value="Tc1-like_DDE_dom"/>
</dbReference>
<dbReference type="EC" id="3.1.26.4" evidence="3"/>
<keyword evidence="24" id="KW-1185">Reference proteome</keyword>
<gene>
    <name evidence="23" type="ORF">H4Q32_018930</name>
</gene>
<keyword evidence="7" id="KW-0540">Nuclease</keyword>
<dbReference type="Gene3D" id="2.40.50.40">
    <property type="match status" value="1"/>
</dbReference>
<dbReference type="InterPro" id="IPR036397">
    <property type="entry name" value="RNaseH_sf"/>
</dbReference>
<keyword evidence="17" id="KW-0233">DNA recombination</keyword>
<dbReference type="Pfam" id="PF01498">
    <property type="entry name" value="HTH_Tnp_Tc3_2"/>
    <property type="match status" value="1"/>
</dbReference>
<feature type="domain" description="Integrase catalytic" evidence="22">
    <location>
        <begin position="912"/>
        <end position="1023"/>
    </location>
</feature>